<dbReference type="SUPFAM" id="SSF53795">
    <property type="entry name" value="PEP carboxykinase-like"/>
    <property type="match status" value="1"/>
</dbReference>
<comment type="caution">
    <text evidence="1">The sequence shown here is derived from an EMBL/GenBank/DDBJ whole genome shotgun (WGS) entry which is preliminary data.</text>
</comment>
<dbReference type="RefSeq" id="WP_310925126.1">
    <property type="nucleotide sequence ID" value="NZ_JAMQOP010000003.1"/>
</dbReference>
<dbReference type="InterPro" id="IPR027417">
    <property type="entry name" value="P-loop_NTPase"/>
</dbReference>
<organism evidence="1 2">
    <name type="scientific">Halogeometricum salsisoli</name>
    <dbReference type="NCBI Taxonomy" id="2950536"/>
    <lineage>
        <taxon>Archaea</taxon>
        <taxon>Methanobacteriati</taxon>
        <taxon>Methanobacteriota</taxon>
        <taxon>Stenosarchaea group</taxon>
        <taxon>Halobacteria</taxon>
        <taxon>Halobacteriales</taxon>
        <taxon>Haloferacaceae</taxon>
        <taxon>Halogeometricum</taxon>
    </lineage>
</organism>
<keyword evidence="2" id="KW-1185">Reference proteome</keyword>
<evidence type="ECO:0000313" key="1">
    <source>
        <dbReference type="EMBL" id="MDS0300231.1"/>
    </source>
</evidence>
<sequence>MYSYAAYDLVIRSEFELPELPATADSEKPDVEIKRGDVESVPESLDEFGEHRIVATADVCRLTYENIGSFRIENGQEIVCDLESDAVPEQDFFRGLLENEMLGLILHQRRHLVLHASAVAVNGKAVIFLGPRGAGKSTTAAAFEVAGHSLLEDDVVGIRLEDETPMVVPGVPQLRLKPDAAIALGLTAETVESWYEKRYYPTDVTPDPIPLAGCYILQSGDEISLEELSGTERLLELIPHTYLRGLLVDTEQSSTHLEQCSQIAEQVPFRVLKRPQNHELLPSLVEQVVDDVESNNRLEGDTG</sequence>
<proteinExistence type="predicted"/>
<dbReference type="Proteomes" id="UP001257060">
    <property type="component" value="Unassembled WGS sequence"/>
</dbReference>
<reference evidence="1 2" key="1">
    <citation type="submission" date="2022-06" db="EMBL/GenBank/DDBJ databases">
        <title>Halogeometricum sp. a new haloarchaeum isolate from saline soil.</title>
        <authorList>
            <person name="Strakova D."/>
            <person name="Galisteo C."/>
            <person name="Sanchez-Porro C."/>
            <person name="Ventosa A."/>
        </authorList>
    </citation>
    <scope>NUCLEOTIDE SEQUENCE [LARGE SCALE GENOMIC DNA]</scope>
    <source>
        <strain evidence="1 2">S1BR25-6</strain>
    </source>
</reference>
<name>A0ABU2GIJ6_9EURY</name>
<dbReference type="EMBL" id="JAMQOP010000003">
    <property type="protein sequence ID" value="MDS0300231.1"/>
    <property type="molecule type" value="Genomic_DNA"/>
</dbReference>
<protein>
    <recommendedName>
        <fullName evidence="3">Hpr(Ser) kinase/phosphatase</fullName>
    </recommendedName>
</protein>
<gene>
    <name evidence="1" type="ORF">NDI76_15900</name>
</gene>
<accession>A0ABU2GIJ6</accession>
<dbReference type="Gene3D" id="3.40.50.300">
    <property type="entry name" value="P-loop containing nucleotide triphosphate hydrolases"/>
    <property type="match status" value="1"/>
</dbReference>
<evidence type="ECO:0000313" key="2">
    <source>
        <dbReference type="Proteomes" id="UP001257060"/>
    </source>
</evidence>
<evidence type="ECO:0008006" key="3">
    <source>
        <dbReference type="Google" id="ProtNLM"/>
    </source>
</evidence>